<dbReference type="Gene3D" id="2.170.140.10">
    <property type="entry name" value="Chitin binding domain"/>
    <property type="match status" value="3"/>
</dbReference>
<dbReference type="OrthoDB" id="9991479at2759"/>
<dbReference type="PROSITE" id="PS50940">
    <property type="entry name" value="CHIT_BIND_II"/>
    <property type="match status" value="3"/>
</dbReference>
<dbReference type="PANTHER" id="PTHR23301">
    <property type="entry name" value="CHITIN BINDING PERITROPHIN-A"/>
    <property type="match status" value="1"/>
</dbReference>
<gene>
    <name evidence="8" type="ORF">NMOB1V02_LOCUS3905</name>
</gene>
<feature type="region of interest" description="Disordered" evidence="6">
    <location>
        <begin position="101"/>
        <end position="133"/>
    </location>
</feature>
<keyword evidence="3" id="KW-0677">Repeat</keyword>
<feature type="domain" description="Chitin-binding type-2" evidence="7">
    <location>
        <begin position="257"/>
        <end position="307"/>
    </location>
</feature>
<dbReference type="EMBL" id="CAJPEX010000560">
    <property type="protein sequence ID" value="CAG0916280.1"/>
    <property type="molecule type" value="Genomic_DNA"/>
</dbReference>
<dbReference type="Pfam" id="PF01607">
    <property type="entry name" value="CBM_14"/>
    <property type="match status" value="3"/>
</dbReference>
<sequence>MCCVRRYYGSAEKVMSPVLTGFVVLAAMAYCGEAQYFSQQPLYYAGDQQQQQQQQPQQRPQRVLVQQQQQPRRQPVLQQVYKPQDFFQQPYEPQFGAQQLRPISSPVNPAQRNGAARQLSSSSSSGCPDEYPTEDPSQCDKYYACENGERVEKLCADGLVFNPRVSRSRRNDPCFYPQEVECGSRSERQPAQPSDQCPHQFALFGTGDRANCGQYVSCANGVAYTLPCPADLAFSDDTGRCEWPDEVRTCDASAYLQFSCPPPSAEGALDYYPDPSDRRRFFVCVDGLPRRITCGEDSEYNPETQTCYGGPESAERANYAGNGQNFIK</sequence>
<evidence type="ECO:0000313" key="9">
    <source>
        <dbReference type="Proteomes" id="UP000678499"/>
    </source>
</evidence>
<evidence type="ECO:0000256" key="4">
    <source>
        <dbReference type="ARBA" id="ARBA00023157"/>
    </source>
</evidence>
<dbReference type="InterPro" id="IPR051940">
    <property type="entry name" value="Chitin_bind-dev_reg"/>
</dbReference>
<keyword evidence="5" id="KW-0325">Glycoprotein</keyword>
<evidence type="ECO:0000256" key="5">
    <source>
        <dbReference type="ARBA" id="ARBA00023180"/>
    </source>
</evidence>
<keyword evidence="1" id="KW-0147">Chitin-binding</keyword>
<dbReference type="InterPro" id="IPR002557">
    <property type="entry name" value="Chitin-bd_dom"/>
</dbReference>
<dbReference type="SMART" id="SM00494">
    <property type="entry name" value="ChtBD2"/>
    <property type="match status" value="3"/>
</dbReference>
<dbReference type="GO" id="GO:0008061">
    <property type="term" value="F:chitin binding"/>
    <property type="evidence" value="ECO:0007669"/>
    <property type="project" value="UniProtKB-KW"/>
</dbReference>
<dbReference type="InterPro" id="IPR036508">
    <property type="entry name" value="Chitin-bd_dom_sf"/>
</dbReference>
<evidence type="ECO:0000256" key="6">
    <source>
        <dbReference type="SAM" id="MobiDB-lite"/>
    </source>
</evidence>
<evidence type="ECO:0000313" key="8">
    <source>
        <dbReference type="EMBL" id="CAD7276128.1"/>
    </source>
</evidence>
<evidence type="ECO:0000256" key="1">
    <source>
        <dbReference type="ARBA" id="ARBA00022669"/>
    </source>
</evidence>
<dbReference type="PANTHER" id="PTHR23301:SF98">
    <property type="entry name" value="CHITIN-BINDING TYPE-2 DOMAIN-CONTAINING PROTEIN-RELATED"/>
    <property type="match status" value="1"/>
</dbReference>
<name>A0A7R9BLM8_9CRUS</name>
<keyword evidence="2" id="KW-0732">Signal</keyword>
<keyword evidence="4" id="KW-1015">Disulfide bond</keyword>
<dbReference type="Proteomes" id="UP000678499">
    <property type="component" value="Unassembled WGS sequence"/>
</dbReference>
<feature type="compositionally biased region" description="Polar residues" evidence="6">
    <location>
        <begin position="101"/>
        <end position="111"/>
    </location>
</feature>
<protein>
    <recommendedName>
        <fullName evidence="7">Chitin-binding type-2 domain-containing protein</fullName>
    </recommendedName>
</protein>
<organism evidence="8">
    <name type="scientific">Notodromas monacha</name>
    <dbReference type="NCBI Taxonomy" id="399045"/>
    <lineage>
        <taxon>Eukaryota</taxon>
        <taxon>Metazoa</taxon>
        <taxon>Ecdysozoa</taxon>
        <taxon>Arthropoda</taxon>
        <taxon>Crustacea</taxon>
        <taxon>Oligostraca</taxon>
        <taxon>Ostracoda</taxon>
        <taxon>Podocopa</taxon>
        <taxon>Podocopida</taxon>
        <taxon>Cypridocopina</taxon>
        <taxon>Cypridoidea</taxon>
        <taxon>Cyprididae</taxon>
        <taxon>Notodromas</taxon>
    </lineage>
</organism>
<dbReference type="EMBL" id="OA882597">
    <property type="protein sequence ID" value="CAD7276128.1"/>
    <property type="molecule type" value="Genomic_DNA"/>
</dbReference>
<keyword evidence="9" id="KW-1185">Reference proteome</keyword>
<proteinExistence type="predicted"/>
<dbReference type="SUPFAM" id="SSF57625">
    <property type="entry name" value="Invertebrate chitin-binding proteins"/>
    <property type="match status" value="3"/>
</dbReference>
<dbReference type="GO" id="GO:0005576">
    <property type="term" value="C:extracellular region"/>
    <property type="evidence" value="ECO:0007669"/>
    <property type="project" value="InterPro"/>
</dbReference>
<accession>A0A7R9BLM8</accession>
<feature type="domain" description="Chitin-binding type-2" evidence="7">
    <location>
        <begin position="194"/>
        <end position="252"/>
    </location>
</feature>
<reference evidence="8" key="1">
    <citation type="submission" date="2020-11" db="EMBL/GenBank/DDBJ databases">
        <authorList>
            <person name="Tran Van P."/>
        </authorList>
    </citation>
    <scope>NUCLEOTIDE SEQUENCE</scope>
</reference>
<feature type="domain" description="Chitin-binding type-2" evidence="7">
    <location>
        <begin position="124"/>
        <end position="184"/>
    </location>
</feature>
<evidence type="ECO:0000256" key="3">
    <source>
        <dbReference type="ARBA" id="ARBA00022737"/>
    </source>
</evidence>
<evidence type="ECO:0000256" key="2">
    <source>
        <dbReference type="ARBA" id="ARBA00022729"/>
    </source>
</evidence>
<dbReference type="AlphaFoldDB" id="A0A7R9BLM8"/>
<evidence type="ECO:0000259" key="7">
    <source>
        <dbReference type="PROSITE" id="PS50940"/>
    </source>
</evidence>